<dbReference type="GO" id="GO:0051536">
    <property type="term" value="F:iron-sulfur cluster binding"/>
    <property type="evidence" value="ECO:0007669"/>
    <property type="project" value="InterPro"/>
</dbReference>
<gene>
    <name evidence="2" type="ORF">S01H4_40832</name>
</gene>
<dbReference type="AlphaFoldDB" id="X1CDX1"/>
<dbReference type="GO" id="GO:0009055">
    <property type="term" value="F:electron transfer activity"/>
    <property type="evidence" value="ECO:0007669"/>
    <property type="project" value="InterPro"/>
</dbReference>
<dbReference type="InterPro" id="IPR001203">
    <property type="entry name" value="OxRdtase_Ald_Fedxn_C"/>
</dbReference>
<dbReference type="InterPro" id="IPR051919">
    <property type="entry name" value="W-dependent_AOR"/>
</dbReference>
<sequence>DKETEGIKLNFGNSEAALFMLEKICKREGLGEILAQGVKRASALLGKGSEKFAIEGKGLEVPAHDPRAHNFLALTYATENRGAIHTGAADPKIEGFDLMNMEDVKFKLEDTAETVARGQDYAGILNSMVLCAFSHAGYAQNFSAAGFMGITAREVTEWFRLVTGIEYDFDELMRCGERIFTLKRQINLKLGLDPKDNKLHERLATLKRENSPAKDHLPPIEKLVYNYCKYRGWDENGMIREEKLKQLGL</sequence>
<dbReference type="EMBL" id="BART01022280">
    <property type="protein sequence ID" value="GAG94448.1"/>
    <property type="molecule type" value="Genomic_DNA"/>
</dbReference>
<comment type="caution">
    <text evidence="2">The sequence shown here is derived from an EMBL/GenBank/DDBJ whole genome shotgun (WGS) entry which is preliminary data.</text>
</comment>
<accession>X1CDX1</accession>
<dbReference type="InterPro" id="IPR036021">
    <property type="entry name" value="Tungsten_al_ferr_oxy-like_C"/>
</dbReference>
<dbReference type="PANTHER" id="PTHR30038:SF0">
    <property type="entry name" value="TUNGSTEN-CONTAINING ALDEHYDE FERREDOXIN OXIDOREDUCTASE"/>
    <property type="match status" value="1"/>
</dbReference>
<dbReference type="GO" id="GO:0016625">
    <property type="term" value="F:oxidoreductase activity, acting on the aldehyde or oxo group of donors, iron-sulfur protein as acceptor"/>
    <property type="evidence" value="ECO:0007669"/>
    <property type="project" value="InterPro"/>
</dbReference>
<proteinExistence type="predicted"/>
<feature type="non-terminal residue" evidence="2">
    <location>
        <position position="1"/>
    </location>
</feature>
<reference evidence="2" key="1">
    <citation type="journal article" date="2014" name="Front. Microbiol.">
        <title>High frequency of phylogenetically diverse reductive dehalogenase-homologous genes in deep subseafloor sedimentary metagenomes.</title>
        <authorList>
            <person name="Kawai M."/>
            <person name="Futagami T."/>
            <person name="Toyoda A."/>
            <person name="Takaki Y."/>
            <person name="Nishi S."/>
            <person name="Hori S."/>
            <person name="Arai W."/>
            <person name="Tsubouchi T."/>
            <person name="Morono Y."/>
            <person name="Uchiyama I."/>
            <person name="Ito T."/>
            <person name="Fujiyama A."/>
            <person name="Inagaki F."/>
            <person name="Takami H."/>
        </authorList>
    </citation>
    <scope>NUCLEOTIDE SEQUENCE</scope>
    <source>
        <strain evidence="2">Expedition CK06-06</strain>
    </source>
</reference>
<protein>
    <recommendedName>
        <fullName evidence="1">Aldehyde ferredoxin oxidoreductase C-terminal domain-containing protein</fullName>
    </recommendedName>
</protein>
<evidence type="ECO:0000313" key="2">
    <source>
        <dbReference type="EMBL" id="GAG94448.1"/>
    </source>
</evidence>
<dbReference type="SUPFAM" id="SSF48310">
    <property type="entry name" value="Aldehyde ferredoxin oxidoreductase, C-terminal domains"/>
    <property type="match status" value="1"/>
</dbReference>
<dbReference type="Gene3D" id="1.10.599.10">
    <property type="entry name" value="Aldehyde Ferredoxin Oxidoreductase Protein, subunit A, domain 3"/>
    <property type="match status" value="1"/>
</dbReference>
<evidence type="ECO:0000259" key="1">
    <source>
        <dbReference type="Pfam" id="PF01314"/>
    </source>
</evidence>
<dbReference type="InterPro" id="IPR013985">
    <property type="entry name" value="Ald_Fedxn_OxRdtase_dom3"/>
</dbReference>
<name>X1CDX1_9ZZZZ</name>
<dbReference type="Pfam" id="PF01314">
    <property type="entry name" value="AFOR_C"/>
    <property type="match status" value="1"/>
</dbReference>
<organism evidence="2">
    <name type="scientific">marine sediment metagenome</name>
    <dbReference type="NCBI Taxonomy" id="412755"/>
    <lineage>
        <taxon>unclassified sequences</taxon>
        <taxon>metagenomes</taxon>
        <taxon>ecological metagenomes</taxon>
    </lineage>
</organism>
<dbReference type="PANTHER" id="PTHR30038">
    <property type="entry name" value="ALDEHYDE FERREDOXIN OXIDOREDUCTASE"/>
    <property type="match status" value="1"/>
</dbReference>
<feature type="domain" description="Aldehyde ferredoxin oxidoreductase C-terminal" evidence="1">
    <location>
        <begin position="2"/>
        <end position="249"/>
    </location>
</feature>